<evidence type="ECO:0000256" key="3">
    <source>
        <dbReference type="ARBA" id="ARBA00013166"/>
    </source>
</evidence>
<dbReference type="Pfam" id="PF00152">
    <property type="entry name" value="tRNA-synt_2"/>
    <property type="match status" value="1"/>
</dbReference>
<evidence type="ECO:0000256" key="11">
    <source>
        <dbReference type="ARBA" id="ARBA00048573"/>
    </source>
</evidence>
<dbReference type="GO" id="GO:0000049">
    <property type="term" value="F:tRNA binding"/>
    <property type="evidence" value="ECO:0007669"/>
    <property type="project" value="TreeGrafter"/>
</dbReference>
<evidence type="ECO:0000256" key="7">
    <source>
        <dbReference type="ARBA" id="ARBA00022840"/>
    </source>
</evidence>
<dbReference type="PRINTS" id="PR00982">
    <property type="entry name" value="TRNASYNTHLYS"/>
</dbReference>
<dbReference type="PANTHER" id="PTHR42918:SF9">
    <property type="entry name" value="LYSINE--TRNA LIGASE"/>
    <property type="match status" value="1"/>
</dbReference>
<dbReference type="Pfam" id="PF01336">
    <property type="entry name" value="tRNA_anti-codon"/>
    <property type="match status" value="1"/>
</dbReference>
<dbReference type="FunFam" id="3.30.930.10:FF:000238">
    <property type="entry name" value="Lysine--tRNA ligase"/>
    <property type="match status" value="1"/>
</dbReference>
<evidence type="ECO:0000256" key="8">
    <source>
        <dbReference type="ARBA" id="ARBA00022917"/>
    </source>
</evidence>
<comment type="similarity">
    <text evidence="2">Belongs to the class-II aminoacyl-tRNA synthetase family.</text>
</comment>
<sequence length="549" mass="61840">MLRNVWLCYGASRRLLSTSAPAASAIEAMERFKDVPKFTQYPHFFPVTMSLQQYQQKFEALEPKARCTEEAVALAGRVVAIRHASKNLVFLDLQSDGHTVQVLSEVKHFEDRDDTGDDKEAVKKEFRAVHESLRRGDIVGVKGFPGKSGKGELSIIPRQLEVLAPCIQPFPNSKYGIKEPEIRFRKKYLDLLTNPAVRPIFETRAKVVRGIRRYLEDREFVEVETPMLFTAAGGAAAQPFVTNSRALGKDLYLRIAPELFLKQLVIGGFDRVFEIGKVFRNEGIDATHNPEFTICEFYQAYADYNTLMDTAEEMISSIAKDVTGSYKVMYPVDDANVEGSEDEPTLTEIDFTPPFKRLPILETLEECLGEKLPDVNSPGTVTARYSIPALVELCERHNVECPKPHTCTRLVDKLIGHFIEPKCVNPTFLYNHPKCMSPLAKAHREQGGVTERFELFVAGKELCNAYTELNDPFDQRQRFAAQQADQQRGDSEAHSKDDEFCTALEYGLPPTGGFGIGVDRFVMLLSSKPHIREVIMFPAMKPKDDATEP</sequence>
<dbReference type="AlphaFoldDB" id="A0A225VRK3"/>
<dbReference type="InterPro" id="IPR004364">
    <property type="entry name" value="Aa-tRNA-synt_II"/>
</dbReference>
<comment type="caution">
    <text evidence="14">The sequence shown here is derived from an EMBL/GenBank/DDBJ whole genome shotgun (WGS) entry which is preliminary data.</text>
</comment>
<dbReference type="STRING" id="4795.A0A225VRK3"/>
<keyword evidence="8" id="KW-0648">Protein biosynthesis</keyword>
<dbReference type="InterPro" id="IPR018149">
    <property type="entry name" value="Lys-tRNA-synth_II_C"/>
</dbReference>
<evidence type="ECO:0000256" key="10">
    <source>
        <dbReference type="ARBA" id="ARBA00030563"/>
    </source>
</evidence>
<evidence type="ECO:0000313" key="15">
    <source>
        <dbReference type="Proteomes" id="UP000198211"/>
    </source>
</evidence>
<dbReference type="GO" id="GO:0006430">
    <property type="term" value="P:lysyl-tRNA aminoacylation"/>
    <property type="evidence" value="ECO:0007669"/>
    <property type="project" value="InterPro"/>
</dbReference>
<keyword evidence="15" id="KW-1185">Reference proteome</keyword>
<protein>
    <recommendedName>
        <fullName evidence="3 12">Lysine--tRNA ligase</fullName>
        <ecNumber evidence="3 12">6.1.1.6</ecNumber>
    </recommendedName>
    <alternativeName>
        <fullName evidence="10 12">Lysyl-tRNA synthetase</fullName>
    </alternativeName>
</protein>
<dbReference type="InterPro" id="IPR044136">
    <property type="entry name" value="Lys-tRNA-ligase_II_N"/>
</dbReference>
<evidence type="ECO:0000313" key="14">
    <source>
        <dbReference type="EMBL" id="OWZ07639.1"/>
    </source>
</evidence>
<evidence type="ECO:0000256" key="9">
    <source>
        <dbReference type="ARBA" id="ARBA00023146"/>
    </source>
</evidence>
<dbReference type="NCBIfam" id="TIGR00499">
    <property type="entry name" value="lysS_bact"/>
    <property type="match status" value="1"/>
</dbReference>
<dbReference type="SUPFAM" id="SSF50249">
    <property type="entry name" value="Nucleic acid-binding proteins"/>
    <property type="match status" value="1"/>
</dbReference>
<reference evidence="15" key="1">
    <citation type="submission" date="2017-03" db="EMBL/GenBank/DDBJ databases">
        <title>Phytopthora megakarya and P. palmivora, two closely related causual agents of cacao black pod achieved similar genome size and gene model numbers by different mechanisms.</title>
        <authorList>
            <person name="Ali S."/>
            <person name="Shao J."/>
            <person name="Larry D.J."/>
            <person name="Kronmiller B."/>
            <person name="Shen D."/>
            <person name="Strem M.D."/>
            <person name="Melnick R.L."/>
            <person name="Guiltinan M.J."/>
            <person name="Tyler B.M."/>
            <person name="Meinhardt L.W."/>
            <person name="Bailey B.A."/>
        </authorList>
    </citation>
    <scope>NUCLEOTIDE SEQUENCE [LARGE SCALE GENOMIC DNA]</scope>
    <source>
        <strain evidence="15">zdho120</strain>
    </source>
</reference>
<evidence type="ECO:0000256" key="6">
    <source>
        <dbReference type="ARBA" id="ARBA00022741"/>
    </source>
</evidence>
<dbReference type="Gene3D" id="3.30.930.10">
    <property type="entry name" value="Bira Bifunctional Protein, Domain 2"/>
    <property type="match status" value="1"/>
</dbReference>
<keyword evidence="7" id="KW-0067">ATP-binding</keyword>
<proteinExistence type="inferred from homology"/>
<dbReference type="CDD" id="cd00775">
    <property type="entry name" value="LysRS_core"/>
    <property type="match status" value="1"/>
</dbReference>
<organism evidence="14 15">
    <name type="scientific">Phytophthora megakarya</name>
    <dbReference type="NCBI Taxonomy" id="4795"/>
    <lineage>
        <taxon>Eukaryota</taxon>
        <taxon>Sar</taxon>
        <taxon>Stramenopiles</taxon>
        <taxon>Oomycota</taxon>
        <taxon>Peronosporomycetes</taxon>
        <taxon>Peronosporales</taxon>
        <taxon>Peronosporaceae</taxon>
        <taxon>Phytophthora</taxon>
    </lineage>
</organism>
<dbReference type="Proteomes" id="UP000198211">
    <property type="component" value="Unassembled WGS sequence"/>
</dbReference>
<dbReference type="InterPro" id="IPR045864">
    <property type="entry name" value="aa-tRNA-synth_II/BPL/LPL"/>
</dbReference>
<keyword evidence="4" id="KW-0963">Cytoplasm</keyword>
<gene>
    <name evidence="14" type="ORF">PHMEG_00019943</name>
</gene>
<dbReference type="InterPro" id="IPR004365">
    <property type="entry name" value="NA-bd_OB_tRNA"/>
</dbReference>
<evidence type="ECO:0000256" key="1">
    <source>
        <dbReference type="ARBA" id="ARBA00004496"/>
    </source>
</evidence>
<feature type="domain" description="Aminoacyl-transfer RNA synthetases class-II family profile" evidence="13">
    <location>
        <begin position="201"/>
        <end position="542"/>
    </location>
</feature>
<dbReference type="GO" id="GO:0005524">
    <property type="term" value="F:ATP binding"/>
    <property type="evidence" value="ECO:0007669"/>
    <property type="project" value="UniProtKB-KW"/>
</dbReference>
<dbReference type="InterPro" id="IPR002313">
    <property type="entry name" value="Lys-tRNA-ligase_II"/>
</dbReference>
<dbReference type="FunFam" id="2.40.50.140:FF:000050">
    <property type="entry name" value="Lysine--tRNA ligase"/>
    <property type="match status" value="1"/>
</dbReference>
<dbReference type="InterPro" id="IPR012340">
    <property type="entry name" value="NA-bd_OB-fold"/>
</dbReference>
<keyword evidence="5 14" id="KW-0436">Ligase</keyword>
<evidence type="ECO:0000256" key="2">
    <source>
        <dbReference type="ARBA" id="ARBA00008226"/>
    </source>
</evidence>
<evidence type="ECO:0000256" key="12">
    <source>
        <dbReference type="RuleBase" id="RU003748"/>
    </source>
</evidence>
<evidence type="ECO:0000256" key="4">
    <source>
        <dbReference type="ARBA" id="ARBA00022490"/>
    </source>
</evidence>
<dbReference type="NCBIfam" id="NF001756">
    <property type="entry name" value="PRK00484.1"/>
    <property type="match status" value="1"/>
</dbReference>
<dbReference type="InterPro" id="IPR034762">
    <property type="entry name" value="Lys-tRNA-ligase_II_bac/euk"/>
</dbReference>
<accession>A0A225VRK3</accession>
<dbReference type="InterPro" id="IPR006195">
    <property type="entry name" value="aa-tRNA-synth_II"/>
</dbReference>
<dbReference type="CDD" id="cd04322">
    <property type="entry name" value="LysRS_N"/>
    <property type="match status" value="1"/>
</dbReference>
<evidence type="ECO:0000259" key="13">
    <source>
        <dbReference type="PROSITE" id="PS50862"/>
    </source>
</evidence>
<dbReference type="OrthoDB" id="21243at2759"/>
<dbReference type="PROSITE" id="PS50862">
    <property type="entry name" value="AA_TRNA_LIGASE_II"/>
    <property type="match status" value="1"/>
</dbReference>
<dbReference type="HAMAP" id="MF_00252">
    <property type="entry name" value="Lys_tRNA_synth_class2"/>
    <property type="match status" value="1"/>
</dbReference>
<keyword evidence="6" id="KW-0547">Nucleotide-binding</keyword>
<evidence type="ECO:0000256" key="5">
    <source>
        <dbReference type="ARBA" id="ARBA00022598"/>
    </source>
</evidence>
<keyword evidence="9" id="KW-0030">Aminoacyl-tRNA synthetase</keyword>
<dbReference type="PIRSF" id="PIRSF039101">
    <property type="entry name" value="LysRS2"/>
    <property type="match status" value="1"/>
</dbReference>
<dbReference type="GO" id="GO:0004824">
    <property type="term" value="F:lysine-tRNA ligase activity"/>
    <property type="evidence" value="ECO:0007669"/>
    <property type="project" value="UniProtKB-EC"/>
</dbReference>
<comment type="catalytic activity">
    <reaction evidence="11 12">
        <text>tRNA(Lys) + L-lysine + ATP = L-lysyl-tRNA(Lys) + AMP + diphosphate</text>
        <dbReference type="Rhea" id="RHEA:20792"/>
        <dbReference type="Rhea" id="RHEA-COMP:9696"/>
        <dbReference type="Rhea" id="RHEA-COMP:9697"/>
        <dbReference type="ChEBI" id="CHEBI:30616"/>
        <dbReference type="ChEBI" id="CHEBI:32551"/>
        <dbReference type="ChEBI" id="CHEBI:33019"/>
        <dbReference type="ChEBI" id="CHEBI:78442"/>
        <dbReference type="ChEBI" id="CHEBI:78529"/>
        <dbReference type="ChEBI" id="CHEBI:456215"/>
        <dbReference type="EC" id="6.1.1.6"/>
    </reaction>
</comment>
<comment type="subcellular location">
    <subcellularLocation>
        <location evidence="1">Cytoplasm</location>
    </subcellularLocation>
</comment>
<dbReference type="Gene3D" id="2.40.50.140">
    <property type="entry name" value="Nucleic acid-binding proteins"/>
    <property type="match status" value="1"/>
</dbReference>
<dbReference type="PANTHER" id="PTHR42918">
    <property type="entry name" value="LYSYL-TRNA SYNTHETASE"/>
    <property type="match status" value="1"/>
</dbReference>
<dbReference type="SUPFAM" id="SSF55681">
    <property type="entry name" value="Class II aaRS and biotin synthetases"/>
    <property type="match status" value="1"/>
</dbReference>
<dbReference type="GO" id="GO:0005829">
    <property type="term" value="C:cytosol"/>
    <property type="evidence" value="ECO:0007669"/>
    <property type="project" value="TreeGrafter"/>
</dbReference>
<name>A0A225VRK3_9STRA</name>
<dbReference type="EC" id="6.1.1.6" evidence="3 12"/>
<dbReference type="EMBL" id="NBNE01003459">
    <property type="protein sequence ID" value="OWZ07639.1"/>
    <property type="molecule type" value="Genomic_DNA"/>
</dbReference>